<evidence type="ECO:0000256" key="4">
    <source>
        <dbReference type="ARBA" id="ARBA00023136"/>
    </source>
</evidence>
<comment type="subcellular location">
    <subcellularLocation>
        <location evidence="1">Endomembrane system</location>
        <topology evidence="1">Multi-pass membrane protein</topology>
    </subcellularLocation>
</comment>
<evidence type="ECO:0000256" key="2">
    <source>
        <dbReference type="ARBA" id="ARBA00022692"/>
    </source>
</evidence>
<feature type="transmembrane region" description="Helical" evidence="5">
    <location>
        <begin position="21"/>
        <end position="42"/>
    </location>
</feature>
<reference evidence="6 7" key="1">
    <citation type="journal article" date="2020" name="Arch. Microbiol.">
        <title>Bradyrhizobium uaiense sp. nov., a new highly efficient cowpea symbiont.</title>
        <authorList>
            <person name="Cabral Michel D."/>
            <person name="Azarias Guimaraes A."/>
            <person name="Martins da Costa E."/>
            <person name="Soares de Carvalho T."/>
            <person name="Balsanelli E."/>
            <person name="Willems A."/>
            <person name="Maltempi de Souza E."/>
            <person name="de Souza Moreira F.M."/>
        </authorList>
    </citation>
    <scope>NUCLEOTIDE SEQUENCE [LARGE SCALE GENOMIC DNA]</scope>
    <source>
        <strain evidence="6 7">UFLA 03-164</strain>
    </source>
</reference>
<feature type="transmembrane region" description="Helical" evidence="5">
    <location>
        <begin position="141"/>
        <end position="161"/>
    </location>
</feature>
<organism evidence="6 7">
    <name type="scientific">Bradyrhizobium uaiense</name>
    <dbReference type="NCBI Taxonomy" id="2594946"/>
    <lineage>
        <taxon>Bacteria</taxon>
        <taxon>Pseudomonadati</taxon>
        <taxon>Pseudomonadota</taxon>
        <taxon>Alphaproteobacteria</taxon>
        <taxon>Hyphomicrobiales</taxon>
        <taxon>Nitrobacteraceae</taxon>
        <taxon>Bradyrhizobium</taxon>
    </lineage>
</organism>
<feature type="transmembrane region" description="Helical" evidence="5">
    <location>
        <begin position="196"/>
        <end position="216"/>
    </location>
</feature>
<dbReference type="RefSeq" id="WP_163152246.1">
    <property type="nucleotide sequence ID" value="NZ_VKHP01000019.1"/>
</dbReference>
<evidence type="ECO:0000313" key="7">
    <source>
        <dbReference type="Proteomes" id="UP000468531"/>
    </source>
</evidence>
<keyword evidence="3 5" id="KW-1133">Transmembrane helix</keyword>
<name>A0A6P1BBE6_9BRAD</name>
<accession>A0A6P1BBE6</accession>
<sequence length="218" mass="23277">MSDASAPRHVLDPMERISETLFGLIMALTFICSLSIASGAGINIRTMLMGALGCNLAWGIVDGGLYLLARINDRGDKALTLRAIRQAPDPETAQRIISDALPPQLAAILPLDQLEVLRKTLQQLPEPFLDPGLTKRDWTGALGLCLLSFLSTLPLTIPSVLLRDPRLALHVTYVVAIVMLFCCGYVFGLRSGLRPWMAGLSMVAVGCALVGVAVALGG</sequence>
<dbReference type="InterPro" id="IPR008217">
    <property type="entry name" value="Ccc1_fam"/>
</dbReference>
<evidence type="ECO:0000313" key="6">
    <source>
        <dbReference type="EMBL" id="NEU95737.1"/>
    </source>
</evidence>
<feature type="transmembrane region" description="Helical" evidence="5">
    <location>
        <begin position="167"/>
        <end position="189"/>
    </location>
</feature>
<proteinExistence type="predicted"/>
<keyword evidence="7" id="KW-1185">Reference proteome</keyword>
<dbReference type="AlphaFoldDB" id="A0A6P1BBE6"/>
<feature type="transmembrane region" description="Helical" evidence="5">
    <location>
        <begin position="48"/>
        <end position="69"/>
    </location>
</feature>
<comment type="caution">
    <text evidence="6">The sequence shown here is derived from an EMBL/GenBank/DDBJ whole genome shotgun (WGS) entry which is preliminary data.</text>
</comment>
<dbReference type="Pfam" id="PF01988">
    <property type="entry name" value="VIT1"/>
    <property type="match status" value="1"/>
</dbReference>
<keyword evidence="4 5" id="KW-0472">Membrane</keyword>
<protein>
    <submittedName>
        <fullName evidence="6">VIT family protein</fullName>
    </submittedName>
</protein>
<evidence type="ECO:0000256" key="3">
    <source>
        <dbReference type="ARBA" id="ARBA00022989"/>
    </source>
</evidence>
<evidence type="ECO:0000256" key="5">
    <source>
        <dbReference type="SAM" id="Phobius"/>
    </source>
</evidence>
<evidence type="ECO:0000256" key="1">
    <source>
        <dbReference type="ARBA" id="ARBA00004127"/>
    </source>
</evidence>
<dbReference type="EMBL" id="VKHP01000019">
    <property type="protein sequence ID" value="NEU95737.1"/>
    <property type="molecule type" value="Genomic_DNA"/>
</dbReference>
<dbReference type="GO" id="GO:0005384">
    <property type="term" value="F:manganese ion transmembrane transporter activity"/>
    <property type="evidence" value="ECO:0007669"/>
    <property type="project" value="InterPro"/>
</dbReference>
<dbReference type="GO" id="GO:0012505">
    <property type="term" value="C:endomembrane system"/>
    <property type="evidence" value="ECO:0007669"/>
    <property type="project" value="UniProtKB-SubCell"/>
</dbReference>
<dbReference type="Proteomes" id="UP000468531">
    <property type="component" value="Unassembled WGS sequence"/>
</dbReference>
<dbReference type="GO" id="GO:0030026">
    <property type="term" value="P:intracellular manganese ion homeostasis"/>
    <property type="evidence" value="ECO:0007669"/>
    <property type="project" value="InterPro"/>
</dbReference>
<gene>
    <name evidence="6" type="ORF">FNJ47_07810</name>
</gene>
<keyword evidence="2 5" id="KW-0812">Transmembrane</keyword>